<name>A0AAV7N9R9_PLEWA</name>
<evidence type="ECO:0000313" key="1">
    <source>
        <dbReference type="EMBL" id="KAJ1109460.1"/>
    </source>
</evidence>
<gene>
    <name evidence="1" type="ORF">NDU88_006820</name>
</gene>
<evidence type="ECO:0000313" key="2">
    <source>
        <dbReference type="Proteomes" id="UP001066276"/>
    </source>
</evidence>
<dbReference type="AlphaFoldDB" id="A0AAV7N9R9"/>
<organism evidence="1 2">
    <name type="scientific">Pleurodeles waltl</name>
    <name type="common">Iberian ribbed newt</name>
    <dbReference type="NCBI Taxonomy" id="8319"/>
    <lineage>
        <taxon>Eukaryota</taxon>
        <taxon>Metazoa</taxon>
        <taxon>Chordata</taxon>
        <taxon>Craniata</taxon>
        <taxon>Vertebrata</taxon>
        <taxon>Euteleostomi</taxon>
        <taxon>Amphibia</taxon>
        <taxon>Batrachia</taxon>
        <taxon>Caudata</taxon>
        <taxon>Salamandroidea</taxon>
        <taxon>Salamandridae</taxon>
        <taxon>Pleurodelinae</taxon>
        <taxon>Pleurodeles</taxon>
    </lineage>
</organism>
<proteinExistence type="predicted"/>
<accession>A0AAV7N9R9</accession>
<keyword evidence="2" id="KW-1185">Reference proteome</keyword>
<sequence>MGIRHTCPLIVVIDLGWHSGRVGPYARARLGPGECRLTVAHPSRGRPQHQLPLGVLRPGRTLGLTHTNVRPRLAPAGDRLSRPCTGIIPKLFSVAVHRILLRIARILYGAAGARRNTSNQPSCWLCPR</sequence>
<comment type="caution">
    <text evidence="1">The sequence shown here is derived from an EMBL/GenBank/DDBJ whole genome shotgun (WGS) entry which is preliminary data.</text>
</comment>
<reference evidence="1" key="1">
    <citation type="journal article" date="2022" name="bioRxiv">
        <title>Sequencing and chromosome-scale assembly of the giantPleurodeles waltlgenome.</title>
        <authorList>
            <person name="Brown T."/>
            <person name="Elewa A."/>
            <person name="Iarovenko S."/>
            <person name="Subramanian E."/>
            <person name="Araus A.J."/>
            <person name="Petzold A."/>
            <person name="Susuki M."/>
            <person name="Suzuki K.-i.T."/>
            <person name="Hayashi T."/>
            <person name="Toyoda A."/>
            <person name="Oliveira C."/>
            <person name="Osipova E."/>
            <person name="Leigh N.D."/>
            <person name="Simon A."/>
            <person name="Yun M.H."/>
        </authorList>
    </citation>
    <scope>NUCLEOTIDE SEQUENCE</scope>
    <source>
        <strain evidence="1">20211129_DDA</strain>
        <tissue evidence="1">Liver</tissue>
    </source>
</reference>
<dbReference type="Proteomes" id="UP001066276">
    <property type="component" value="Chromosome 9"/>
</dbReference>
<dbReference type="EMBL" id="JANPWB010000013">
    <property type="protein sequence ID" value="KAJ1109460.1"/>
    <property type="molecule type" value="Genomic_DNA"/>
</dbReference>
<protein>
    <submittedName>
        <fullName evidence="1">Uncharacterized protein</fullName>
    </submittedName>
</protein>